<dbReference type="InterPro" id="IPR036390">
    <property type="entry name" value="WH_DNA-bd_sf"/>
</dbReference>
<feature type="region of interest" description="Disordered" evidence="3">
    <location>
        <begin position="194"/>
        <end position="271"/>
    </location>
</feature>
<dbReference type="PANTHER" id="PTHR22792:SF140">
    <property type="entry name" value="ACHILLES, ISOFORM A"/>
    <property type="match status" value="1"/>
</dbReference>
<evidence type="ECO:0000313" key="7">
    <source>
        <dbReference type="Proteomes" id="UP000827092"/>
    </source>
</evidence>
<dbReference type="InterPro" id="IPR036388">
    <property type="entry name" value="WH-like_DNA-bd_sf"/>
</dbReference>
<dbReference type="InterPro" id="IPR024642">
    <property type="entry name" value="SUZ-C"/>
</dbReference>
<feature type="compositionally biased region" description="Polar residues" evidence="3">
    <location>
        <begin position="220"/>
        <end position="230"/>
    </location>
</feature>
<name>A0AAV6VJF4_9ARAC</name>
<evidence type="ECO:0000256" key="1">
    <source>
        <dbReference type="ARBA" id="ARBA00022884"/>
    </source>
</evidence>
<gene>
    <name evidence="6" type="ORF">JTE90_009006</name>
</gene>
<accession>A0AAV6VJF4</accession>
<dbReference type="InterPro" id="IPR035979">
    <property type="entry name" value="RBD_domain_sf"/>
</dbReference>
<dbReference type="GO" id="GO:0003729">
    <property type="term" value="F:mRNA binding"/>
    <property type="evidence" value="ECO:0007669"/>
    <property type="project" value="TreeGrafter"/>
</dbReference>
<dbReference type="AlphaFoldDB" id="A0AAV6VJF4"/>
<dbReference type="Gene3D" id="1.10.10.10">
    <property type="entry name" value="Winged helix-like DNA-binding domain superfamily/Winged helix DNA-binding domain"/>
    <property type="match status" value="1"/>
</dbReference>
<dbReference type="Pfam" id="PF12901">
    <property type="entry name" value="SUZ-C"/>
    <property type="match status" value="1"/>
</dbReference>
<dbReference type="PROSITE" id="PS51938">
    <property type="entry name" value="SUZ_C"/>
    <property type="match status" value="1"/>
</dbReference>
<dbReference type="Pfam" id="PF05383">
    <property type="entry name" value="La"/>
    <property type="match status" value="1"/>
</dbReference>
<evidence type="ECO:0000259" key="4">
    <source>
        <dbReference type="PROSITE" id="PS50961"/>
    </source>
</evidence>
<dbReference type="SUPFAM" id="SSF46785">
    <property type="entry name" value="Winged helix' DNA-binding domain"/>
    <property type="match status" value="1"/>
</dbReference>
<reference evidence="6 7" key="1">
    <citation type="journal article" date="2022" name="Nat. Ecol. Evol.">
        <title>A masculinizing supergene underlies an exaggerated male reproductive morph in a spider.</title>
        <authorList>
            <person name="Hendrickx F."/>
            <person name="De Corte Z."/>
            <person name="Sonet G."/>
            <person name="Van Belleghem S.M."/>
            <person name="Kostlbacher S."/>
            <person name="Vangestel C."/>
        </authorList>
    </citation>
    <scope>NUCLEOTIDE SEQUENCE [LARGE SCALE GENOMIC DNA]</scope>
    <source>
        <strain evidence="6">W744_W776</strain>
    </source>
</reference>
<evidence type="ECO:0000259" key="5">
    <source>
        <dbReference type="PROSITE" id="PS51938"/>
    </source>
</evidence>
<sequence length="319" mass="35350">MASGILATPGQELLAKILKQVEYIFSNDNIWMDIPLLQHVFRHQDGYVSTKSVASHEKVKNLTDDWKVVALSLTNSKKLQLSMDKTSVRRIQPLTDVGYPATSGAVMLFGEIPSWIKTSEDVKELLGHCGPVTHAWLMSSHANVLNPIIMCGLSFYSEIASTTFAVAKFKSVEDSIEAIKIAINTDQRFRVVPLVTGKTSPSPSEIELGESEDSKEDSLVSETSDTSNCDPKTIGKAGRERTNSARARRISEESDQNNDVGDNPTNVPPKFKRRQLMGLCDQKKVTITRQPRGPDGTIGFHEGRARMNLKTLKIDDFEM</sequence>
<evidence type="ECO:0000256" key="2">
    <source>
        <dbReference type="PROSITE-ProRule" id="PRU00332"/>
    </source>
</evidence>
<evidence type="ECO:0000256" key="3">
    <source>
        <dbReference type="SAM" id="MobiDB-lite"/>
    </source>
</evidence>
<dbReference type="PROSITE" id="PS50961">
    <property type="entry name" value="HTH_LA"/>
    <property type="match status" value="1"/>
</dbReference>
<dbReference type="Proteomes" id="UP000827092">
    <property type="component" value="Unassembled WGS sequence"/>
</dbReference>
<evidence type="ECO:0008006" key="8">
    <source>
        <dbReference type="Google" id="ProtNLM"/>
    </source>
</evidence>
<comment type="caution">
    <text evidence="6">The sequence shown here is derived from an EMBL/GenBank/DDBJ whole genome shotgun (WGS) entry which is preliminary data.</text>
</comment>
<dbReference type="InterPro" id="IPR045180">
    <property type="entry name" value="La_dom_prot"/>
</dbReference>
<dbReference type="EMBL" id="JAFNEN010000062">
    <property type="protein sequence ID" value="KAG8196947.1"/>
    <property type="molecule type" value="Genomic_DNA"/>
</dbReference>
<dbReference type="PANTHER" id="PTHR22792">
    <property type="entry name" value="LUPUS LA PROTEIN-RELATED"/>
    <property type="match status" value="1"/>
</dbReference>
<feature type="domain" description="SUZ-C" evidence="5">
    <location>
        <begin position="240"/>
        <end position="304"/>
    </location>
</feature>
<proteinExistence type="predicted"/>
<dbReference type="GO" id="GO:0005634">
    <property type="term" value="C:nucleus"/>
    <property type="evidence" value="ECO:0007669"/>
    <property type="project" value="TreeGrafter"/>
</dbReference>
<keyword evidence="7" id="KW-1185">Reference proteome</keyword>
<keyword evidence="1 2" id="KW-0694">RNA-binding</keyword>
<organism evidence="6 7">
    <name type="scientific">Oedothorax gibbosus</name>
    <dbReference type="NCBI Taxonomy" id="931172"/>
    <lineage>
        <taxon>Eukaryota</taxon>
        <taxon>Metazoa</taxon>
        <taxon>Ecdysozoa</taxon>
        <taxon>Arthropoda</taxon>
        <taxon>Chelicerata</taxon>
        <taxon>Arachnida</taxon>
        <taxon>Araneae</taxon>
        <taxon>Araneomorphae</taxon>
        <taxon>Entelegynae</taxon>
        <taxon>Araneoidea</taxon>
        <taxon>Linyphiidae</taxon>
        <taxon>Erigoninae</taxon>
        <taxon>Oedothorax</taxon>
    </lineage>
</organism>
<dbReference type="SUPFAM" id="SSF54928">
    <property type="entry name" value="RNA-binding domain, RBD"/>
    <property type="match status" value="1"/>
</dbReference>
<dbReference type="SMART" id="SM00715">
    <property type="entry name" value="LA"/>
    <property type="match status" value="1"/>
</dbReference>
<dbReference type="InterPro" id="IPR006630">
    <property type="entry name" value="La_HTH"/>
</dbReference>
<protein>
    <recommendedName>
        <fullName evidence="8">HTH La-type RNA-binding domain-containing protein</fullName>
    </recommendedName>
</protein>
<evidence type="ECO:0000313" key="6">
    <source>
        <dbReference type="EMBL" id="KAG8196947.1"/>
    </source>
</evidence>
<feature type="domain" description="HTH La-type RNA-binding" evidence="4">
    <location>
        <begin position="7"/>
        <end position="98"/>
    </location>
</feature>